<feature type="binding site" evidence="2">
    <location>
        <position position="111"/>
    </location>
    <ligand>
        <name>substrate</name>
    </ligand>
</feature>
<organism evidence="5 6">
    <name type="scientific">Komarekiella delphini-convector SJRDD-AB1</name>
    <dbReference type="NCBI Taxonomy" id="2593771"/>
    <lineage>
        <taxon>Bacteria</taxon>
        <taxon>Bacillati</taxon>
        <taxon>Cyanobacteriota</taxon>
        <taxon>Cyanophyceae</taxon>
        <taxon>Nostocales</taxon>
        <taxon>Nostocaceae</taxon>
        <taxon>Komarekiella</taxon>
        <taxon>Komarekiella delphini-convector</taxon>
    </lineage>
</organism>
<feature type="site" description="Lowers pKa of active site Tyr" evidence="3">
    <location>
        <position position="78"/>
    </location>
</feature>
<dbReference type="Proteomes" id="UP001165986">
    <property type="component" value="Unassembled WGS sequence"/>
</dbReference>
<protein>
    <submittedName>
        <fullName evidence="5">Aldo/keto reductase</fullName>
    </submittedName>
</protein>
<dbReference type="InterPro" id="IPR023210">
    <property type="entry name" value="NADP_OxRdtase_dom"/>
</dbReference>
<dbReference type="PIRSF" id="PIRSF000097">
    <property type="entry name" value="AKR"/>
    <property type="match status" value="1"/>
</dbReference>
<accession>A0AA40T1Q8</accession>
<reference evidence="5" key="1">
    <citation type="submission" date="2019-07" db="EMBL/GenBank/DDBJ databases">
        <title>Toxilogical consequences of a new and cryptic species of cyanobacteria (Komarekiella delphini-convector) recovered from the epidermis of a bottlenose dolphin and 1500 ft. in the air.</title>
        <authorList>
            <person name="Brown A.O."/>
            <person name="Dvorak P."/>
            <person name="Villanueva C.D."/>
            <person name="Foss A.J."/>
            <person name="Garvey A.D."/>
            <person name="Gibson Q.A."/>
            <person name="Johansen J.R."/>
            <person name="Casamatta D.A."/>
        </authorList>
    </citation>
    <scope>NUCLEOTIDE SEQUENCE</scope>
    <source>
        <strain evidence="5">SJRDD-AB1</strain>
    </source>
</reference>
<gene>
    <name evidence="5" type="ORF">FNW02_26660</name>
</gene>
<evidence type="ECO:0000256" key="1">
    <source>
        <dbReference type="PIRSR" id="PIRSR000097-1"/>
    </source>
</evidence>
<proteinExistence type="predicted"/>
<comment type="caution">
    <text evidence="5">The sequence shown here is derived from an EMBL/GenBank/DDBJ whole genome shotgun (WGS) entry which is preliminary data.</text>
</comment>
<dbReference type="Pfam" id="PF00248">
    <property type="entry name" value="Aldo_ket_red"/>
    <property type="match status" value="1"/>
</dbReference>
<dbReference type="InterPro" id="IPR036812">
    <property type="entry name" value="NAD(P)_OxRdtase_dom_sf"/>
</dbReference>
<dbReference type="Gene3D" id="3.20.20.100">
    <property type="entry name" value="NADP-dependent oxidoreductase domain"/>
    <property type="match status" value="1"/>
</dbReference>
<evidence type="ECO:0000313" key="6">
    <source>
        <dbReference type="Proteomes" id="UP001165986"/>
    </source>
</evidence>
<sequence>MENICLPSGQLMPVLGMGTAGLGEAIAQHENEIAALRRGIDLGMTLIDTAEIYGDGGAERLIGKAIANCRSSVFLVSKVAPRNATGQGAIAACENSLRRLQTDYLDLYLLHWRGPVPLSETLAAFETLKKSGKIRDYGVGNFDVEDMEEASALPGGAAIATNQVPYNLQHRNSEWKLLSWCRQRGIPIMAHSPLLQGELLKHPKLESIAQQRGRRVAQVAIAWLLHQEVIVFPKASSIAHVEQNRAALDFKFTTDELSALDVAFPPPSELIALLENW</sequence>
<dbReference type="PANTHER" id="PTHR43638">
    <property type="entry name" value="OXIDOREDUCTASE, ALDO/KETO REDUCTASE FAMILY PROTEIN"/>
    <property type="match status" value="1"/>
</dbReference>
<evidence type="ECO:0000256" key="3">
    <source>
        <dbReference type="PIRSR" id="PIRSR000097-3"/>
    </source>
</evidence>
<dbReference type="InterPro" id="IPR020471">
    <property type="entry name" value="AKR"/>
</dbReference>
<dbReference type="AlphaFoldDB" id="A0AA40T1Q8"/>
<dbReference type="CDD" id="cd19138">
    <property type="entry name" value="AKR_YeaE"/>
    <property type="match status" value="1"/>
</dbReference>
<keyword evidence="6" id="KW-1185">Reference proteome</keyword>
<dbReference type="GO" id="GO:0016491">
    <property type="term" value="F:oxidoreductase activity"/>
    <property type="evidence" value="ECO:0007669"/>
    <property type="project" value="InterPro"/>
</dbReference>
<name>A0AA40T1Q8_9NOST</name>
<dbReference type="PANTHER" id="PTHR43638:SF3">
    <property type="entry name" value="ALDEHYDE REDUCTASE"/>
    <property type="match status" value="1"/>
</dbReference>
<dbReference type="RefSeq" id="WP_191760508.1">
    <property type="nucleotide sequence ID" value="NZ_VJXY01000039.1"/>
</dbReference>
<dbReference type="SUPFAM" id="SSF51430">
    <property type="entry name" value="NAD(P)-linked oxidoreductase"/>
    <property type="match status" value="1"/>
</dbReference>
<feature type="active site" description="Proton donor" evidence="1">
    <location>
        <position position="53"/>
    </location>
</feature>
<feature type="domain" description="NADP-dependent oxidoreductase" evidence="4">
    <location>
        <begin position="15"/>
        <end position="261"/>
    </location>
</feature>
<evidence type="ECO:0000313" key="5">
    <source>
        <dbReference type="EMBL" id="MBD6619311.1"/>
    </source>
</evidence>
<evidence type="ECO:0000259" key="4">
    <source>
        <dbReference type="Pfam" id="PF00248"/>
    </source>
</evidence>
<evidence type="ECO:0000256" key="2">
    <source>
        <dbReference type="PIRSR" id="PIRSR000097-2"/>
    </source>
</evidence>
<dbReference type="PRINTS" id="PR00069">
    <property type="entry name" value="ALDKETRDTASE"/>
</dbReference>
<dbReference type="EMBL" id="VJXY01000039">
    <property type="protein sequence ID" value="MBD6619311.1"/>
    <property type="molecule type" value="Genomic_DNA"/>
</dbReference>